<evidence type="ECO:0000256" key="8">
    <source>
        <dbReference type="ARBA" id="ARBA00023235"/>
    </source>
</evidence>
<evidence type="ECO:0000256" key="2">
    <source>
        <dbReference type="ARBA" id="ARBA00004680"/>
    </source>
</evidence>
<evidence type="ECO:0000313" key="12">
    <source>
        <dbReference type="EMBL" id="SEO73507.1"/>
    </source>
</evidence>
<comment type="pathway">
    <text evidence="3">Carbohydrate metabolism; erythritol degradation.</text>
</comment>
<evidence type="ECO:0000256" key="7">
    <source>
        <dbReference type="ARBA" id="ARBA00023152"/>
    </source>
</evidence>
<dbReference type="Proteomes" id="UP000183063">
    <property type="component" value="Unassembled WGS sequence"/>
</dbReference>
<dbReference type="PROSITE" id="PS00171">
    <property type="entry name" value="TIM_1"/>
    <property type="match status" value="1"/>
</dbReference>
<dbReference type="GO" id="GO:0006096">
    <property type="term" value="P:glycolytic process"/>
    <property type="evidence" value="ECO:0007669"/>
    <property type="project" value="UniProtKB-UniRule"/>
</dbReference>
<dbReference type="Pfam" id="PF00121">
    <property type="entry name" value="TIM"/>
    <property type="match status" value="1"/>
</dbReference>
<dbReference type="AlphaFoldDB" id="A0A1H8S4N6"/>
<comment type="pathway">
    <text evidence="9 10">Carbohydrate biosynthesis; gluconeogenesis.</text>
</comment>
<evidence type="ECO:0000256" key="3">
    <source>
        <dbReference type="ARBA" id="ARBA00004939"/>
    </source>
</evidence>
<dbReference type="GO" id="GO:0005829">
    <property type="term" value="C:cytosol"/>
    <property type="evidence" value="ECO:0007669"/>
    <property type="project" value="TreeGrafter"/>
</dbReference>
<dbReference type="SUPFAM" id="SSF51351">
    <property type="entry name" value="Triosephosphate isomerase (TIM)"/>
    <property type="match status" value="1"/>
</dbReference>
<evidence type="ECO:0000256" key="6">
    <source>
        <dbReference type="ARBA" id="ARBA00022490"/>
    </source>
</evidence>
<protein>
    <recommendedName>
        <fullName evidence="9 10">Triosephosphate isomerase</fullName>
        <shortName evidence="9">TIM</shortName>
        <shortName evidence="9">TPI</shortName>
        <ecNumber evidence="9 10">5.3.1.1</ecNumber>
    </recommendedName>
    <alternativeName>
        <fullName evidence="9">Triose-phosphate isomerase</fullName>
    </alternativeName>
</protein>
<dbReference type="EC" id="5.3.1.1" evidence="9 10"/>
<organism evidence="11 13">
    <name type="scientific">Rhizobium tibeticum</name>
    <dbReference type="NCBI Taxonomy" id="501024"/>
    <lineage>
        <taxon>Bacteria</taxon>
        <taxon>Pseudomonadati</taxon>
        <taxon>Pseudomonadota</taxon>
        <taxon>Alphaproteobacteria</taxon>
        <taxon>Hyphomicrobiales</taxon>
        <taxon>Rhizobiaceae</taxon>
        <taxon>Rhizobium/Agrobacterium group</taxon>
        <taxon>Rhizobium</taxon>
    </lineage>
</organism>
<dbReference type="InterPro" id="IPR022896">
    <property type="entry name" value="TrioseP_Isoase_bac/euk"/>
</dbReference>
<dbReference type="CDD" id="cd00311">
    <property type="entry name" value="TIM"/>
    <property type="match status" value="1"/>
</dbReference>
<dbReference type="InterPro" id="IPR020861">
    <property type="entry name" value="Triosephosphate_isomerase_AS"/>
</dbReference>
<comment type="catalytic activity">
    <reaction evidence="9 10">
        <text>D-glyceraldehyde 3-phosphate = dihydroxyacetone phosphate</text>
        <dbReference type="Rhea" id="RHEA:18585"/>
        <dbReference type="ChEBI" id="CHEBI:57642"/>
        <dbReference type="ChEBI" id="CHEBI:59776"/>
        <dbReference type="EC" id="5.3.1.1"/>
    </reaction>
</comment>
<dbReference type="PANTHER" id="PTHR21139:SF42">
    <property type="entry name" value="TRIOSEPHOSPHATE ISOMERASE"/>
    <property type="match status" value="1"/>
</dbReference>
<dbReference type="Proteomes" id="UP000198939">
    <property type="component" value="Unassembled WGS sequence"/>
</dbReference>
<evidence type="ECO:0000313" key="14">
    <source>
        <dbReference type="Proteomes" id="UP000198939"/>
    </source>
</evidence>
<gene>
    <name evidence="11" type="primary">tpiA_2</name>
    <name evidence="9" type="synonym">tpiA</name>
    <name evidence="11" type="ORF">RTCCBAU85039_4563</name>
    <name evidence="12" type="ORF">SAMN05216228_102361</name>
</gene>
<feature type="binding site" evidence="9">
    <location>
        <position position="207"/>
    </location>
    <ligand>
        <name>substrate</name>
    </ligand>
</feature>
<dbReference type="RefSeq" id="WP_072378779.1">
    <property type="nucleotide sequence ID" value="NZ_FNXB01000029.1"/>
</dbReference>
<dbReference type="FunFam" id="3.20.20.70:FF:000016">
    <property type="entry name" value="Triosephosphate isomerase"/>
    <property type="match status" value="1"/>
</dbReference>
<feature type="binding site" evidence="9">
    <location>
        <begin position="8"/>
        <end position="10"/>
    </location>
    <ligand>
        <name>substrate</name>
    </ligand>
</feature>
<comment type="subcellular location">
    <subcellularLocation>
        <location evidence="9 10">Cytoplasm</location>
    </subcellularLocation>
</comment>
<dbReference type="EMBL" id="FNXB01000029">
    <property type="protein sequence ID" value="SEI10547.1"/>
    <property type="molecule type" value="Genomic_DNA"/>
</dbReference>
<feature type="binding site" evidence="9">
    <location>
        <begin position="228"/>
        <end position="229"/>
    </location>
    <ligand>
        <name>substrate</name>
    </ligand>
</feature>
<dbReference type="HAMAP" id="MF_00147_B">
    <property type="entry name" value="TIM_B"/>
    <property type="match status" value="1"/>
</dbReference>
<accession>A0A1H8S4N6</accession>
<dbReference type="UniPathway" id="UPA00138"/>
<sequence>MRKLVAGNWKMYGLASSLAEIEALKGLTGEAAYDIVVCPPFTLIEKAAERAKDSTVAIGAQDCHPQISGAHTGDVSAEMLVDAGARFVILGHSERRVFHHETDAVVATKVTAAHTAGLTAIICVGETRSERGDGKAIEVVGGQLRASVPAGASSSNMVIAYEPVWSIGTGLVPTIEQIEEIHSSIRQMLEERLGEDGRNVRILYGGSVKASNAADIFGAANVDGALVGGASLKATEFAGIISAAA</sequence>
<dbReference type="STRING" id="501024.RTCCBAU85039_4563"/>
<reference evidence="13" key="1">
    <citation type="submission" date="2016-10" db="EMBL/GenBank/DDBJ databases">
        <authorList>
            <person name="Wibberg D."/>
        </authorList>
    </citation>
    <scope>NUCLEOTIDE SEQUENCE [LARGE SCALE GENOMIC DNA]</scope>
</reference>
<comment type="subunit">
    <text evidence="9 10">Homodimer.</text>
</comment>
<keyword evidence="5 9" id="KW-0312">Gluconeogenesis</keyword>
<keyword evidence="14" id="KW-1185">Reference proteome</keyword>
<keyword evidence="8 9" id="KW-0413">Isomerase</keyword>
<keyword evidence="7 9" id="KW-0324">Glycolysis</keyword>
<dbReference type="InterPro" id="IPR013785">
    <property type="entry name" value="Aldolase_TIM"/>
</dbReference>
<dbReference type="Gene3D" id="3.20.20.70">
    <property type="entry name" value="Aldolase class I"/>
    <property type="match status" value="1"/>
</dbReference>
<dbReference type="GO" id="GO:0019563">
    <property type="term" value="P:glycerol catabolic process"/>
    <property type="evidence" value="ECO:0007669"/>
    <property type="project" value="TreeGrafter"/>
</dbReference>
<dbReference type="UniPathway" id="UPA00109">
    <property type="reaction ID" value="UER00189"/>
</dbReference>
<dbReference type="OrthoDB" id="9809429at2"/>
<comment type="function">
    <text evidence="9">Involved in the gluconeogenesis. Catalyzes stereospecifically the conversion of dihydroxyacetone phosphate (DHAP) to D-glyceraldehyde-3-phosphate (G3P).</text>
</comment>
<dbReference type="PANTHER" id="PTHR21139">
    <property type="entry name" value="TRIOSEPHOSPHATE ISOMERASE"/>
    <property type="match status" value="1"/>
</dbReference>
<reference evidence="12 14" key="3">
    <citation type="submission" date="2016-10" db="EMBL/GenBank/DDBJ databases">
        <authorList>
            <person name="Varghese N."/>
            <person name="Submissions S."/>
        </authorList>
    </citation>
    <scope>NUCLEOTIDE SEQUENCE [LARGE SCALE GENOMIC DNA]</scope>
    <source>
        <strain evidence="12 14">CGMCC 1.7071</strain>
    </source>
</reference>
<evidence type="ECO:0000256" key="4">
    <source>
        <dbReference type="ARBA" id="ARBA00007422"/>
    </source>
</evidence>
<reference evidence="11" key="2">
    <citation type="submission" date="2016-10" db="EMBL/GenBank/DDBJ databases">
        <authorList>
            <person name="de Groot N.N."/>
        </authorList>
    </citation>
    <scope>NUCLEOTIDE SEQUENCE [LARGE SCALE GENOMIC DNA]</scope>
    <source>
        <strain evidence="11">CCBAU85039</strain>
    </source>
</reference>
<proteinExistence type="inferred from homology"/>
<dbReference type="InterPro" id="IPR035990">
    <property type="entry name" value="TIM_sf"/>
</dbReference>
<evidence type="ECO:0000313" key="11">
    <source>
        <dbReference type="EMBL" id="SEI10547.1"/>
    </source>
</evidence>
<evidence type="ECO:0000313" key="13">
    <source>
        <dbReference type="Proteomes" id="UP000183063"/>
    </source>
</evidence>
<feature type="binding site" evidence="9">
    <location>
        <position position="168"/>
    </location>
    <ligand>
        <name>substrate</name>
    </ligand>
</feature>
<dbReference type="GO" id="GO:0004807">
    <property type="term" value="F:triose-phosphate isomerase activity"/>
    <property type="evidence" value="ECO:0007669"/>
    <property type="project" value="UniProtKB-UniRule"/>
</dbReference>
<keyword evidence="6 9" id="KW-0963">Cytoplasm</keyword>
<name>A0A1H8S4N6_9HYPH</name>
<dbReference type="InterPro" id="IPR000652">
    <property type="entry name" value="Triosephosphate_isomerase"/>
</dbReference>
<dbReference type="NCBIfam" id="TIGR00419">
    <property type="entry name" value="tim"/>
    <property type="match status" value="1"/>
</dbReference>
<evidence type="ECO:0000256" key="10">
    <source>
        <dbReference type="RuleBase" id="RU363013"/>
    </source>
</evidence>
<dbReference type="GO" id="GO:0046166">
    <property type="term" value="P:glyceraldehyde-3-phosphate biosynthetic process"/>
    <property type="evidence" value="ECO:0007669"/>
    <property type="project" value="TreeGrafter"/>
</dbReference>
<evidence type="ECO:0000256" key="9">
    <source>
        <dbReference type="HAMAP-Rule" id="MF_00147"/>
    </source>
</evidence>
<dbReference type="GO" id="GO:0006094">
    <property type="term" value="P:gluconeogenesis"/>
    <property type="evidence" value="ECO:0007669"/>
    <property type="project" value="UniProtKB-UniRule"/>
</dbReference>
<comment type="pathway">
    <text evidence="2 9 10">Carbohydrate degradation; glycolysis; D-glyceraldehyde 3-phosphate from glycerone phosphate: step 1/1.</text>
</comment>
<comment type="catalytic activity">
    <reaction evidence="1">
        <text>L-erythrulose 1-phosphate = D-erythrulose 4-phosphate</text>
        <dbReference type="Rhea" id="RHEA:49588"/>
        <dbReference type="ChEBI" id="CHEBI:58002"/>
        <dbReference type="ChEBI" id="CHEBI:90796"/>
        <dbReference type="EC" id="5.3.1.33"/>
    </reaction>
</comment>
<dbReference type="UniPathway" id="UPA01066"/>
<feature type="active site" description="Electrophile" evidence="9">
    <location>
        <position position="92"/>
    </location>
</feature>
<evidence type="ECO:0000256" key="1">
    <source>
        <dbReference type="ARBA" id="ARBA00000148"/>
    </source>
</evidence>
<dbReference type="PROSITE" id="PS51440">
    <property type="entry name" value="TIM_2"/>
    <property type="match status" value="1"/>
</dbReference>
<feature type="active site" description="Proton acceptor" evidence="9">
    <location>
        <position position="162"/>
    </location>
</feature>
<dbReference type="EMBL" id="FOCV01000023">
    <property type="protein sequence ID" value="SEO73507.1"/>
    <property type="molecule type" value="Genomic_DNA"/>
</dbReference>
<evidence type="ECO:0000256" key="5">
    <source>
        <dbReference type="ARBA" id="ARBA00022432"/>
    </source>
</evidence>
<comment type="similarity">
    <text evidence="4 9 10">Belongs to the triosephosphate isomerase family.</text>
</comment>